<feature type="compositionally biased region" description="Low complexity" evidence="1">
    <location>
        <begin position="160"/>
        <end position="169"/>
    </location>
</feature>
<comment type="caution">
    <text evidence="2">The sequence shown here is derived from an EMBL/GenBank/DDBJ whole genome shotgun (WGS) entry which is preliminary data.</text>
</comment>
<protein>
    <submittedName>
        <fullName evidence="2">Uncharacterized protein</fullName>
    </submittedName>
</protein>
<reference evidence="2 3" key="1">
    <citation type="journal article" date="2015" name="Sci. Rep.">
        <title>Chromosome-level genome map provides insights into diverse defense mechanisms in the medicinal fungus Ganoderma sinense.</title>
        <authorList>
            <person name="Zhu Y."/>
            <person name="Xu J."/>
            <person name="Sun C."/>
            <person name="Zhou S."/>
            <person name="Xu H."/>
            <person name="Nelson D.R."/>
            <person name="Qian J."/>
            <person name="Song J."/>
            <person name="Luo H."/>
            <person name="Xiang L."/>
            <person name="Li Y."/>
            <person name="Xu Z."/>
            <person name="Ji A."/>
            <person name="Wang L."/>
            <person name="Lu S."/>
            <person name="Hayward A."/>
            <person name="Sun W."/>
            <person name="Li X."/>
            <person name="Schwartz D.C."/>
            <person name="Wang Y."/>
            <person name="Chen S."/>
        </authorList>
    </citation>
    <scope>NUCLEOTIDE SEQUENCE [LARGE SCALE GENOMIC DNA]</scope>
    <source>
        <strain evidence="2 3">ZZ0214-1</strain>
    </source>
</reference>
<dbReference type="EMBL" id="AYKW01000005">
    <property type="protein sequence ID" value="PIL34548.1"/>
    <property type="molecule type" value="Genomic_DNA"/>
</dbReference>
<feature type="compositionally biased region" description="Basic residues" evidence="1">
    <location>
        <begin position="185"/>
        <end position="199"/>
    </location>
</feature>
<organism evidence="2 3">
    <name type="scientific">Ganoderma sinense ZZ0214-1</name>
    <dbReference type="NCBI Taxonomy" id="1077348"/>
    <lineage>
        <taxon>Eukaryota</taxon>
        <taxon>Fungi</taxon>
        <taxon>Dikarya</taxon>
        <taxon>Basidiomycota</taxon>
        <taxon>Agaricomycotina</taxon>
        <taxon>Agaricomycetes</taxon>
        <taxon>Polyporales</taxon>
        <taxon>Polyporaceae</taxon>
        <taxon>Ganoderma</taxon>
    </lineage>
</organism>
<evidence type="ECO:0000256" key="1">
    <source>
        <dbReference type="SAM" id="MobiDB-lite"/>
    </source>
</evidence>
<accession>A0A2G8SLU5</accession>
<name>A0A2G8SLU5_9APHY</name>
<feature type="compositionally biased region" description="Polar residues" evidence="1">
    <location>
        <begin position="96"/>
        <end position="132"/>
    </location>
</feature>
<dbReference type="AlphaFoldDB" id="A0A2G8SLU5"/>
<feature type="region of interest" description="Disordered" evidence="1">
    <location>
        <begin position="48"/>
        <end position="199"/>
    </location>
</feature>
<gene>
    <name evidence="2" type="ORF">GSI_03326</name>
</gene>
<evidence type="ECO:0000313" key="3">
    <source>
        <dbReference type="Proteomes" id="UP000230002"/>
    </source>
</evidence>
<dbReference type="Proteomes" id="UP000230002">
    <property type="component" value="Unassembled WGS sequence"/>
</dbReference>
<proteinExistence type="predicted"/>
<keyword evidence="3" id="KW-1185">Reference proteome</keyword>
<sequence>MSATLNHTASSLNYEAPGLTTMVDLRRTESLDTLPDIGSTTLSRDMRELSAWYRGQGSPNGHEPPQTFTPSNSSSSDEREVSPAPSGPREFVRHTSILSQASSLTSLESDAETESTLTSLESDCDTESTLTALDSDLRDGDSPMSPTSAHQTAPDSATISRTTSTSPSKPTRKRKRLYGCQPARQSKRLMAKRRKVAPS</sequence>
<feature type="compositionally biased region" description="Polar residues" evidence="1">
    <location>
        <begin position="144"/>
        <end position="159"/>
    </location>
</feature>
<evidence type="ECO:0000313" key="2">
    <source>
        <dbReference type="EMBL" id="PIL34548.1"/>
    </source>
</evidence>